<keyword evidence="4" id="KW-0158">Chromosome</keyword>
<accession>A0A9W8E9T5</accession>
<evidence type="ECO:0000256" key="3">
    <source>
        <dbReference type="ARBA" id="ARBA00007321"/>
    </source>
</evidence>
<evidence type="ECO:0000313" key="7">
    <source>
        <dbReference type="EMBL" id="KAJ1981823.1"/>
    </source>
</evidence>
<evidence type="ECO:0000256" key="5">
    <source>
        <dbReference type="ARBA" id="ARBA00023242"/>
    </source>
</evidence>
<dbReference type="PROSITE" id="PS51257">
    <property type="entry name" value="PROKAR_LIPOPROTEIN"/>
    <property type="match status" value="1"/>
</dbReference>
<dbReference type="Pfam" id="PF09496">
    <property type="entry name" value="CENP-O"/>
    <property type="match status" value="1"/>
</dbReference>
<dbReference type="AlphaFoldDB" id="A0A9W8E9T5"/>
<dbReference type="GO" id="GO:0031511">
    <property type="term" value="C:Mis6-Sim4 complex"/>
    <property type="evidence" value="ECO:0007669"/>
    <property type="project" value="TreeGrafter"/>
</dbReference>
<evidence type="ECO:0000256" key="1">
    <source>
        <dbReference type="ARBA" id="ARBA00004123"/>
    </source>
</evidence>
<dbReference type="Proteomes" id="UP001151582">
    <property type="component" value="Unassembled WGS sequence"/>
</dbReference>
<dbReference type="OrthoDB" id="10050372at2759"/>
<sequence length="289" mass="32319">MSLTDKRTCLPTKRGQNALTLVLIQPLGTGCVDFGQRVLVQALRARRYELLQQLAAVDDAPTTMADAIHQQCSQDKAAATNHSMQAVGGPDLAQVCRDRSYEDMLTGYRLTGRSIFPMSSTEVGIRLETFYQGQYYEPYFIFLRRSAATGHLTVVKHTLPSLVSLDQLQASPHTDIHAFLDEIEEPLQALVARREQVNQVLRSRLAETIDADQSVTHVEFIITAGTKGRIRGHLDYDSLTAVRPSQVRFTLQYHDSEPETPWNAPVEPFYTQPLIEAIETVFSFGTGTH</sequence>
<dbReference type="PANTHER" id="PTHR14582">
    <property type="entry name" value="INNER KINETOCHORE SUBUNIT MAL2"/>
    <property type="match status" value="1"/>
</dbReference>
<keyword evidence="6" id="KW-0137">Centromere</keyword>
<evidence type="ECO:0000256" key="6">
    <source>
        <dbReference type="ARBA" id="ARBA00023328"/>
    </source>
</evidence>
<dbReference type="EMBL" id="JANBQB010000110">
    <property type="protein sequence ID" value="KAJ1981823.1"/>
    <property type="molecule type" value="Genomic_DNA"/>
</dbReference>
<keyword evidence="8" id="KW-1185">Reference proteome</keyword>
<name>A0A9W8E9T5_9FUNG</name>
<protein>
    <submittedName>
        <fullName evidence="7">Uncharacterized protein</fullName>
    </submittedName>
</protein>
<dbReference type="PANTHER" id="PTHR14582:SF1">
    <property type="entry name" value="CENTROMERE PROTEIN O"/>
    <property type="match status" value="1"/>
</dbReference>
<dbReference type="CDD" id="cd23835">
    <property type="entry name" value="DRWD-N_CENP-O"/>
    <property type="match status" value="1"/>
</dbReference>
<evidence type="ECO:0000256" key="2">
    <source>
        <dbReference type="ARBA" id="ARBA00004584"/>
    </source>
</evidence>
<keyword evidence="5" id="KW-0539">Nucleus</keyword>
<evidence type="ECO:0000313" key="8">
    <source>
        <dbReference type="Proteomes" id="UP001151582"/>
    </source>
</evidence>
<dbReference type="GO" id="GO:0005634">
    <property type="term" value="C:nucleus"/>
    <property type="evidence" value="ECO:0007669"/>
    <property type="project" value="UniProtKB-SubCell"/>
</dbReference>
<proteinExistence type="inferred from homology"/>
<evidence type="ECO:0000256" key="4">
    <source>
        <dbReference type="ARBA" id="ARBA00022454"/>
    </source>
</evidence>
<organism evidence="7 8">
    <name type="scientific">Dimargaris verticillata</name>
    <dbReference type="NCBI Taxonomy" id="2761393"/>
    <lineage>
        <taxon>Eukaryota</taxon>
        <taxon>Fungi</taxon>
        <taxon>Fungi incertae sedis</taxon>
        <taxon>Zoopagomycota</taxon>
        <taxon>Kickxellomycotina</taxon>
        <taxon>Dimargaritomycetes</taxon>
        <taxon>Dimargaritales</taxon>
        <taxon>Dimargaritaceae</taxon>
        <taxon>Dimargaris</taxon>
    </lineage>
</organism>
<reference evidence="7" key="1">
    <citation type="submission" date="2022-07" db="EMBL/GenBank/DDBJ databases">
        <title>Phylogenomic reconstructions and comparative analyses of Kickxellomycotina fungi.</title>
        <authorList>
            <person name="Reynolds N.K."/>
            <person name="Stajich J.E."/>
            <person name="Barry K."/>
            <person name="Grigoriev I.V."/>
            <person name="Crous P."/>
            <person name="Smith M.E."/>
        </authorList>
    </citation>
    <scope>NUCLEOTIDE SEQUENCE</scope>
    <source>
        <strain evidence="7">RSA 567</strain>
    </source>
</reference>
<comment type="caution">
    <text evidence="7">The sequence shown here is derived from an EMBL/GenBank/DDBJ whole genome shotgun (WGS) entry which is preliminary data.</text>
</comment>
<comment type="similarity">
    <text evidence="3">Belongs to the CENP-O/MCM21 family.</text>
</comment>
<gene>
    <name evidence="7" type="ORF">H4R34_001924</name>
</gene>
<comment type="subcellular location">
    <subcellularLocation>
        <location evidence="2">Chromosome</location>
        <location evidence="2">Centromere</location>
    </subcellularLocation>
    <subcellularLocation>
        <location evidence="1">Nucleus</location>
    </subcellularLocation>
</comment>
<dbReference type="InterPro" id="IPR018464">
    <property type="entry name" value="CENP-O"/>
</dbReference>